<dbReference type="InterPro" id="IPR001347">
    <property type="entry name" value="SIS_dom"/>
</dbReference>
<dbReference type="GO" id="GO:1901135">
    <property type="term" value="P:carbohydrate derivative metabolic process"/>
    <property type="evidence" value="ECO:0007669"/>
    <property type="project" value="InterPro"/>
</dbReference>
<dbReference type="Pfam" id="PF01418">
    <property type="entry name" value="HTH_6"/>
    <property type="match status" value="1"/>
</dbReference>
<keyword evidence="2" id="KW-0238">DNA-binding</keyword>
<proteinExistence type="predicted"/>
<dbReference type="InterPro" id="IPR035472">
    <property type="entry name" value="RpiR-like_SIS"/>
</dbReference>
<evidence type="ECO:0000313" key="6">
    <source>
        <dbReference type="EMBL" id="EHJ57674.1"/>
    </source>
</evidence>
<dbReference type="InterPro" id="IPR000281">
    <property type="entry name" value="HTH_RpiR"/>
</dbReference>
<dbReference type="Proteomes" id="UP000005388">
    <property type="component" value="Unassembled WGS sequence"/>
</dbReference>
<evidence type="ECO:0000259" key="5">
    <source>
        <dbReference type="PROSITE" id="PS51464"/>
    </source>
</evidence>
<dbReference type="GO" id="GO:0003700">
    <property type="term" value="F:DNA-binding transcription factor activity"/>
    <property type="evidence" value="ECO:0007669"/>
    <property type="project" value="InterPro"/>
</dbReference>
<dbReference type="SUPFAM" id="SSF46689">
    <property type="entry name" value="Homeodomain-like"/>
    <property type="match status" value="1"/>
</dbReference>
<dbReference type="PANTHER" id="PTHR30514">
    <property type="entry name" value="GLUCOKINASE"/>
    <property type="match status" value="1"/>
</dbReference>
<dbReference type="GO" id="GO:0097367">
    <property type="term" value="F:carbohydrate derivative binding"/>
    <property type="evidence" value="ECO:0007669"/>
    <property type="project" value="InterPro"/>
</dbReference>
<dbReference type="InterPro" id="IPR009057">
    <property type="entry name" value="Homeodomain-like_sf"/>
</dbReference>
<evidence type="ECO:0000256" key="1">
    <source>
        <dbReference type="ARBA" id="ARBA00023015"/>
    </source>
</evidence>
<protein>
    <submittedName>
        <fullName evidence="6">Transcriptional regulator, RpiR domain protein</fullName>
    </submittedName>
</protein>
<evidence type="ECO:0000256" key="3">
    <source>
        <dbReference type="ARBA" id="ARBA00023163"/>
    </source>
</evidence>
<name>G5KDE0_9STRE</name>
<sequence>MIINQLKQKEGFTNSEQAIADFVLKFPNGIIGMTASQLGESSMTSKASVLRLCKKLGLSGYNEFLRLIEFETHEQSRFLALLDDEPINNKTPIKELMDLVPTIYTQAIFSTKLALNPTIVQRVVNRIKMADRIDLYGVGIVESAVDMAVFKFQALGLNAHKQTNINEHAIVVTKENQRIVSILLSFIGKNEMILAAANYLKSNGIFTVGIGSLDNLDLKEICHEYLPITVDSHILTMEALAPYSATTYILDLLYAGLVIADYNQQVAFAKQVIEKDRYQS</sequence>
<dbReference type="SUPFAM" id="SSF53697">
    <property type="entry name" value="SIS domain"/>
    <property type="match status" value="1"/>
</dbReference>
<dbReference type="PANTHER" id="PTHR30514:SF10">
    <property type="entry name" value="MURR_RPIR FAMILY TRANSCRIPTIONAL REGULATOR"/>
    <property type="match status" value="1"/>
</dbReference>
<dbReference type="PROSITE" id="PS51464">
    <property type="entry name" value="SIS"/>
    <property type="match status" value="1"/>
</dbReference>
<dbReference type="STRING" id="764291.STRUR_1888"/>
<dbReference type="GO" id="GO:0003677">
    <property type="term" value="F:DNA binding"/>
    <property type="evidence" value="ECO:0007669"/>
    <property type="project" value="UniProtKB-KW"/>
</dbReference>
<keyword evidence="7" id="KW-1185">Reference proteome</keyword>
<dbReference type="Gene3D" id="3.40.50.10490">
    <property type="entry name" value="Glucose-6-phosphate isomerase like protein, domain 1"/>
    <property type="match status" value="1"/>
</dbReference>
<evidence type="ECO:0000256" key="2">
    <source>
        <dbReference type="ARBA" id="ARBA00023125"/>
    </source>
</evidence>
<feature type="domain" description="SIS" evidence="5">
    <location>
        <begin position="123"/>
        <end position="263"/>
    </location>
</feature>
<reference evidence="6 7" key="1">
    <citation type="journal article" date="2014" name="Int. J. Syst. Evol. Microbiol.">
        <title>Phylogenomics and the dynamic genome evolution of the genus Streptococcus.</title>
        <authorList>
            <consortium name="The Broad Institute Genome Sequencing Platform"/>
            <person name="Richards V.P."/>
            <person name="Palmer S.R."/>
            <person name="Pavinski Bitar P.D."/>
            <person name="Qin X."/>
            <person name="Weinstock G.M."/>
            <person name="Highlander S.K."/>
            <person name="Town C.D."/>
            <person name="Burne R.A."/>
            <person name="Stanhope M.J."/>
        </authorList>
    </citation>
    <scope>NUCLEOTIDE SEQUENCE [LARGE SCALE GENOMIC DNA]</scope>
    <source>
        <strain evidence="6 7">2285-97</strain>
    </source>
</reference>
<dbReference type="InterPro" id="IPR047640">
    <property type="entry name" value="RpiR-like"/>
</dbReference>
<dbReference type="PROSITE" id="PS51071">
    <property type="entry name" value="HTH_RPIR"/>
    <property type="match status" value="1"/>
</dbReference>
<keyword evidence="1" id="KW-0805">Transcription regulation</keyword>
<dbReference type="InterPro" id="IPR046348">
    <property type="entry name" value="SIS_dom_sf"/>
</dbReference>
<dbReference type="CDD" id="cd05013">
    <property type="entry name" value="SIS_RpiR"/>
    <property type="match status" value="1"/>
</dbReference>
<dbReference type="EMBL" id="AEUZ02000001">
    <property type="protein sequence ID" value="EHJ57674.1"/>
    <property type="molecule type" value="Genomic_DNA"/>
</dbReference>
<accession>G5KDE0</accession>
<feature type="domain" description="HTH rpiR-type" evidence="4">
    <location>
        <begin position="1"/>
        <end position="75"/>
    </location>
</feature>
<gene>
    <name evidence="6" type="ORF">STRUR_1888</name>
</gene>
<dbReference type="Gene3D" id="1.10.10.10">
    <property type="entry name" value="Winged helix-like DNA-binding domain superfamily/Winged helix DNA-binding domain"/>
    <property type="match status" value="1"/>
</dbReference>
<comment type="caution">
    <text evidence="6">The sequence shown here is derived from an EMBL/GenBank/DDBJ whole genome shotgun (WGS) entry which is preliminary data.</text>
</comment>
<dbReference type="RefSeq" id="WP_006740372.1">
    <property type="nucleotide sequence ID" value="NZ_AEUZ02000001.1"/>
</dbReference>
<dbReference type="AlphaFoldDB" id="G5KDE0"/>
<dbReference type="InterPro" id="IPR036388">
    <property type="entry name" value="WH-like_DNA-bd_sf"/>
</dbReference>
<organism evidence="6 7">
    <name type="scientific">Streptococcus urinalis 2285-97</name>
    <dbReference type="NCBI Taxonomy" id="764291"/>
    <lineage>
        <taxon>Bacteria</taxon>
        <taxon>Bacillati</taxon>
        <taxon>Bacillota</taxon>
        <taxon>Bacilli</taxon>
        <taxon>Lactobacillales</taxon>
        <taxon>Streptococcaceae</taxon>
        <taxon>Streptococcus</taxon>
    </lineage>
</organism>
<dbReference type="eggNOG" id="COG1737">
    <property type="taxonomic scope" value="Bacteria"/>
</dbReference>
<evidence type="ECO:0000259" key="4">
    <source>
        <dbReference type="PROSITE" id="PS51071"/>
    </source>
</evidence>
<keyword evidence="3" id="KW-0804">Transcription</keyword>
<evidence type="ECO:0000313" key="7">
    <source>
        <dbReference type="Proteomes" id="UP000005388"/>
    </source>
</evidence>